<dbReference type="InterPro" id="IPR023393">
    <property type="entry name" value="START-like_dom_sf"/>
</dbReference>
<feature type="transmembrane region" description="Helical" evidence="1">
    <location>
        <begin position="15"/>
        <end position="36"/>
    </location>
</feature>
<dbReference type="Pfam" id="PF03140">
    <property type="entry name" value="DUF247"/>
    <property type="match status" value="1"/>
</dbReference>
<keyword evidence="1" id="KW-1133">Transmembrane helix</keyword>
<comment type="caution">
    <text evidence="2">The sequence shown here is derived from an EMBL/GenBank/DDBJ whole genome shotgun (WGS) entry which is preliminary data.</text>
</comment>
<name>A0A6A6KBW3_HEVBR</name>
<gene>
    <name evidence="2" type="ORF">GH714_005839</name>
</gene>
<evidence type="ECO:0000256" key="1">
    <source>
        <dbReference type="SAM" id="Phobius"/>
    </source>
</evidence>
<keyword evidence="1" id="KW-0812">Transmembrane</keyword>
<proteinExistence type="predicted"/>
<dbReference type="Proteomes" id="UP000467840">
    <property type="component" value="Chromosome 3"/>
</dbReference>
<reference evidence="2 3" key="1">
    <citation type="journal article" date="2020" name="Mol. Plant">
        <title>The Chromosome-Based Rubber Tree Genome Provides New Insights into Spurge Genome Evolution and Rubber Biosynthesis.</title>
        <authorList>
            <person name="Liu J."/>
            <person name="Shi C."/>
            <person name="Shi C.C."/>
            <person name="Li W."/>
            <person name="Zhang Q.J."/>
            <person name="Zhang Y."/>
            <person name="Li K."/>
            <person name="Lu H.F."/>
            <person name="Shi C."/>
            <person name="Zhu S.T."/>
            <person name="Xiao Z.Y."/>
            <person name="Nan H."/>
            <person name="Yue Y."/>
            <person name="Zhu X.G."/>
            <person name="Wu Y."/>
            <person name="Hong X.N."/>
            <person name="Fan G.Y."/>
            <person name="Tong Y."/>
            <person name="Zhang D."/>
            <person name="Mao C.L."/>
            <person name="Liu Y.L."/>
            <person name="Hao S.J."/>
            <person name="Liu W.Q."/>
            <person name="Lv M.Q."/>
            <person name="Zhang H.B."/>
            <person name="Liu Y."/>
            <person name="Hu-Tang G.R."/>
            <person name="Wang J.P."/>
            <person name="Wang J.H."/>
            <person name="Sun Y.H."/>
            <person name="Ni S.B."/>
            <person name="Chen W.B."/>
            <person name="Zhang X.C."/>
            <person name="Jiao Y.N."/>
            <person name="Eichler E.E."/>
            <person name="Li G.H."/>
            <person name="Liu X."/>
            <person name="Gao L.Z."/>
        </authorList>
    </citation>
    <scope>NUCLEOTIDE SEQUENCE [LARGE SCALE GENOMIC DNA]</scope>
    <source>
        <strain evidence="3">cv. GT1</strain>
        <tissue evidence="2">Leaf</tissue>
    </source>
</reference>
<accession>A0A6A6KBW3</accession>
<protein>
    <submittedName>
        <fullName evidence="2">Uncharacterized protein</fullName>
    </submittedName>
</protein>
<dbReference type="AlphaFoldDB" id="A0A6A6KBW3"/>
<evidence type="ECO:0000313" key="2">
    <source>
        <dbReference type="EMBL" id="KAF2285616.1"/>
    </source>
</evidence>
<dbReference type="EMBL" id="JAAGAX010000017">
    <property type="protein sequence ID" value="KAF2285616.1"/>
    <property type="molecule type" value="Genomic_DNA"/>
</dbReference>
<keyword evidence="3" id="KW-1185">Reference proteome</keyword>
<dbReference type="InterPro" id="IPR004158">
    <property type="entry name" value="DUF247_pln"/>
</dbReference>
<evidence type="ECO:0000313" key="3">
    <source>
        <dbReference type="Proteomes" id="UP000467840"/>
    </source>
</evidence>
<dbReference type="Gene3D" id="3.30.530.20">
    <property type="match status" value="1"/>
</dbReference>
<organism evidence="2 3">
    <name type="scientific">Hevea brasiliensis</name>
    <name type="common">Para rubber tree</name>
    <name type="synonym">Siphonia brasiliensis</name>
    <dbReference type="NCBI Taxonomy" id="3981"/>
    <lineage>
        <taxon>Eukaryota</taxon>
        <taxon>Viridiplantae</taxon>
        <taxon>Streptophyta</taxon>
        <taxon>Embryophyta</taxon>
        <taxon>Tracheophyta</taxon>
        <taxon>Spermatophyta</taxon>
        <taxon>Magnoliopsida</taxon>
        <taxon>eudicotyledons</taxon>
        <taxon>Gunneridae</taxon>
        <taxon>Pentapetalae</taxon>
        <taxon>rosids</taxon>
        <taxon>fabids</taxon>
        <taxon>Malpighiales</taxon>
        <taxon>Euphorbiaceae</taxon>
        <taxon>Crotonoideae</taxon>
        <taxon>Micrandreae</taxon>
        <taxon>Hevea</taxon>
    </lineage>
</organism>
<sequence length="210" mass="23330">MCSPRETIHDPLNSWKFLVFLWLKPVISYLALSFQFLSFSTLLSLTNLSGCLVLNAIEFCYLVIGKLTKSNDASDVKSANASDVSSHDGSSKIAMEITEAIDDVNLLTTVKVIKGYPKDYQSFKAIVQATLKWLKLDLLLLENQLPFFILNKLLVTSNINVIPNPAESTFIKMILSAYETYLPGPGYKPDQNHLYTRGDDANQESAGITA</sequence>
<keyword evidence="1" id="KW-0472">Membrane</keyword>
<feature type="transmembrane region" description="Helical" evidence="1">
    <location>
        <begin position="42"/>
        <end position="64"/>
    </location>
</feature>